<reference evidence="1 2" key="1">
    <citation type="journal article" name="Sci. Rep.">
        <title>Genome-scale phylogenetic analyses confirm Olpidium as the closest living zoosporic fungus to the non-flagellated, terrestrial fungi.</title>
        <authorList>
            <person name="Chang Y."/>
            <person name="Rochon D."/>
            <person name="Sekimoto S."/>
            <person name="Wang Y."/>
            <person name="Chovatia M."/>
            <person name="Sandor L."/>
            <person name="Salamov A."/>
            <person name="Grigoriev I.V."/>
            <person name="Stajich J.E."/>
            <person name="Spatafora J.W."/>
        </authorList>
    </citation>
    <scope>NUCLEOTIDE SEQUENCE [LARGE SCALE GENOMIC DNA]</scope>
    <source>
        <strain evidence="1">S191</strain>
    </source>
</reference>
<protein>
    <submittedName>
        <fullName evidence="1">Uncharacterized protein</fullName>
    </submittedName>
</protein>
<dbReference type="AlphaFoldDB" id="A0A8H7ZQT0"/>
<comment type="caution">
    <text evidence="1">The sequence shown here is derived from an EMBL/GenBank/DDBJ whole genome shotgun (WGS) entry which is preliminary data.</text>
</comment>
<dbReference type="OrthoDB" id="8896636at2759"/>
<dbReference type="Proteomes" id="UP000673691">
    <property type="component" value="Unassembled WGS sequence"/>
</dbReference>
<name>A0A8H7ZQT0_9FUNG</name>
<evidence type="ECO:0000313" key="1">
    <source>
        <dbReference type="EMBL" id="KAG5457413.1"/>
    </source>
</evidence>
<organism evidence="1 2">
    <name type="scientific">Olpidium bornovanus</name>
    <dbReference type="NCBI Taxonomy" id="278681"/>
    <lineage>
        <taxon>Eukaryota</taxon>
        <taxon>Fungi</taxon>
        <taxon>Fungi incertae sedis</taxon>
        <taxon>Olpidiomycota</taxon>
        <taxon>Olpidiomycotina</taxon>
        <taxon>Olpidiomycetes</taxon>
        <taxon>Olpidiales</taxon>
        <taxon>Olpidiaceae</taxon>
        <taxon>Olpidium</taxon>
    </lineage>
</organism>
<gene>
    <name evidence="1" type="ORF">BJ554DRAFT_2582</name>
</gene>
<accession>A0A8H7ZQT0</accession>
<dbReference type="EMBL" id="JAEFCI010010119">
    <property type="protein sequence ID" value="KAG5457413.1"/>
    <property type="molecule type" value="Genomic_DNA"/>
</dbReference>
<evidence type="ECO:0000313" key="2">
    <source>
        <dbReference type="Proteomes" id="UP000673691"/>
    </source>
</evidence>
<proteinExistence type="predicted"/>
<sequence length="88" mass="10024">MTRPKTRSDWLIMPASRARLFSAPDRPIFSDPARSTKLSFPMDLIWVENSEQDDAQRTAKLNRDAVTHSKSSLSGVVSFMWTVIEKIV</sequence>
<keyword evidence="2" id="KW-1185">Reference proteome</keyword>